<evidence type="ECO:0000256" key="4">
    <source>
        <dbReference type="ARBA" id="ARBA00023136"/>
    </source>
</evidence>
<evidence type="ECO:0000259" key="6">
    <source>
        <dbReference type="Pfam" id="PF01957"/>
    </source>
</evidence>
<dbReference type="InterPro" id="IPR052165">
    <property type="entry name" value="Membrane_assoc_protease"/>
</dbReference>
<organism evidence="7 8">
    <name type="scientific">Deinococcus radiopugnans</name>
    <dbReference type="NCBI Taxonomy" id="57497"/>
    <lineage>
        <taxon>Bacteria</taxon>
        <taxon>Thermotogati</taxon>
        <taxon>Deinococcota</taxon>
        <taxon>Deinococci</taxon>
        <taxon>Deinococcales</taxon>
        <taxon>Deinococcaceae</taxon>
        <taxon>Deinococcus</taxon>
    </lineage>
</organism>
<dbReference type="InterPro" id="IPR002810">
    <property type="entry name" value="NfeD-like_C"/>
</dbReference>
<keyword evidence="2 5" id="KW-0812">Transmembrane</keyword>
<dbReference type="Pfam" id="PF01957">
    <property type="entry name" value="NfeD"/>
    <property type="match status" value="1"/>
</dbReference>
<keyword evidence="4 5" id="KW-0472">Membrane</keyword>
<dbReference type="STRING" id="1182571.QR90_10705"/>
<comment type="subcellular location">
    <subcellularLocation>
        <location evidence="1">Membrane</location>
        <topology evidence="1">Multi-pass membrane protein</topology>
    </subcellularLocation>
</comment>
<feature type="transmembrane region" description="Helical" evidence="5">
    <location>
        <begin position="16"/>
        <end position="37"/>
    </location>
</feature>
<dbReference type="KEGG" id="dsw:QR90_10705"/>
<dbReference type="InterPro" id="IPR012340">
    <property type="entry name" value="NA-bd_OB-fold"/>
</dbReference>
<keyword evidence="3 5" id="KW-1133">Transmembrane helix</keyword>
<evidence type="ECO:0000256" key="3">
    <source>
        <dbReference type="ARBA" id="ARBA00022989"/>
    </source>
</evidence>
<dbReference type="GO" id="GO:0005886">
    <property type="term" value="C:plasma membrane"/>
    <property type="evidence" value="ECO:0007669"/>
    <property type="project" value="TreeGrafter"/>
</dbReference>
<protein>
    <submittedName>
        <fullName evidence="7">Membrane protein</fullName>
    </submittedName>
</protein>
<sequence length="156" mass="16345">MGDLLPSLDRILPGHWWVLGAVLLMLEVAAPGVFFVWLALASFALGLVVFVLPLAVPLQLALFAVLSVAAVFLGKRYVGKLALGGQEGDRLNTGASRLVGRTVTVTAAIQNGTGRVRVGDSEWRATGPDTPEGAQVLIVSAEGTTLAVREISGTWV</sequence>
<dbReference type="SUPFAM" id="SSF141322">
    <property type="entry name" value="NfeD domain-like"/>
    <property type="match status" value="1"/>
</dbReference>
<dbReference type="AlphaFoldDB" id="A0A0A7KH33"/>
<evidence type="ECO:0000256" key="1">
    <source>
        <dbReference type="ARBA" id="ARBA00004141"/>
    </source>
</evidence>
<dbReference type="PANTHER" id="PTHR33507:SF3">
    <property type="entry name" value="INNER MEMBRANE PROTEIN YBBJ"/>
    <property type="match status" value="1"/>
</dbReference>
<evidence type="ECO:0000313" key="8">
    <source>
        <dbReference type="Proteomes" id="UP000030634"/>
    </source>
</evidence>
<dbReference type="PANTHER" id="PTHR33507">
    <property type="entry name" value="INNER MEMBRANE PROTEIN YBBJ"/>
    <property type="match status" value="1"/>
</dbReference>
<evidence type="ECO:0000256" key="5">
    <source>
        <dbReference type="SAM" id="Phobius"/>
    </source>
</evidence>
<feature type="domain" description="NfeD-like C-terminal" evidence="6">
    <location>
        <begin position="96"/>
        <end position="149"/>
    </location>
</feature>
<reference evidence="8" key="1">
    <citation type="submission" date="2014-11" db="EMBL/GenBank/DDBJ databases">
        <title>Hymenobacter sp. DG25B genome submission.</title>
        <authorList>
            <person name="Jung H.-Y."/>
            <person name="Kim M.K."/>
            <person name="Srinivasan S."/>
            <person name="Lim S."/>
        </authorList>
    </citation>
    <scope>NUCLEOTIDE SEQUENCE [LARGE SCALE GENOMIC DNA]</scope>
    <source>
        <strain evidence="8">DY59</strain>
    </source>
</reference>
<dbReference type="Gene3D" id="2.40.50.140">
    <property type="entry name" value="Nucleic acid-binding proteins"/>
    <property type="match status" value="1"/>
</dbReference>
<accession>A0A0A7KH33</accession>
<evidence type="ECO:0000256" key="2">
    <source>
        <dbReference type="ARBA" id="ARBA00022692"/>
    </source>
</evidence>
<feature type="transmembrane region" description="Helical" evidence="5">
    <location>
        <begin position="43"/>
        <end position="73"/>
    </location>
</feature>
<proteinExistence type="predicted"/>
<name>A0A0A7KH33_9DEIO</name>
<dbReference type="Proteomes" id="UP000030634">
    <property type="component" value="Chromosome"/>
</dbReference>
<gene>
    <name evidence="7" type="ORF">QR90_10705</name>
</gene>
<dbReference type="RefSeq" id="WP_039684452.1">
    <property type="nucleotide sequence ID" value="NZ_CP010028.1"/>
</dbReference>
<dbReference type="EMBL" id="CP010028">
    <property type="protein sequence ID" value="AIZ45456.1"/>
    <property type="molecule type" value="Genomic_DNA"/>
</dbReference>
<evidence type="ECO:0000313" key="7">
    <source>
        <dbReference type="EMBL" id="AIZ45456.1"/>
    </source>
</evidence>
<dbReference type="HOGENOM" id="CLU_116732_4_3_0"/>